<reference evidence="12 13" key="1">
    <citation type="submission" date="2014-07" db="EMBL/GenBank/DDBJ databases">
        <title>Draft genome sequence of Thalassospira profundimaris S25-3-2.</title>
        <authorList>
            <person name="Lai Q."/>
            <person name="Shao Z."/>
        </authorList>
    </citation>
    <scope>NUCLEOTIDE SEQUENCE [LARGE SCALE GENOMIC DNA]</scope>
    <source>
        <strain evidence="12 13">S25-3-2</strain>
    </source>
</reference>
<comment type="subcellular location">
    <subcellularLocation>
        <location evidence="1 7">Cytoplasm</location>
    </subcellularLocation>
</comment>
<feature type="binding site" evidence="9">
    <location>
        <begin position="31"/>
        <end position="33"/>
    </location>
    <ligand>
        <name>substrate</name>
    </ligand>
</feature>
<feature type="site" description="Contributes to substrate recognition" evidence="10">
    <location>
        <position position="129"/>
    </location>
</feature>
<keyword evidence="11" id="KW-0862">Zinc</keyword>
<feature type="binding site" evidence="9">
    <location>
        <begin position="39"/>
        <end position="42"/>
    </location>
    <ligand>
        <name>substrate</name>
    </ligand>
</feature>
<evidence type="ECO:0000256" key="4">
    <source>
        <dbReference type="ARBA" id="ARBA00022801"/>
    </source>
</evidence>
<feature type="active site" description="Nucleophile" evidence="8">
    <location>
        <position position="31"/>
    </location>
</feature>
<evidence type="ECO:0000256" key="9">
    <source>
        <dbReference type="PIRSR" id="PIRSR004682-2"/>
    </source>
</evidence>
<evidence type="ECO:0000256" key="3">
    <source>
        <dbReference type="ARBA" id="ARBA00022723"/>
    </source>
</evidence>
<sequence>MTDYSFVRRHLIDPAPKWRDQRHILPAIFLDRDGVINQEVHYLSKPEDMVLIPGAGEAIARINAARVPVIVVTNQSGVARGYLTEDDLLILHERLTQLLAAQGASVQGIYYSPFHAEGQGAYRKDSICRKPGPGMIFAACEDFAIDRAESILIGDKIVDLEAGRAAGLKTVLVRTGHGAKQADMPGANNADFIADDLLAAVDRLFETGAITP</sequence>
<protein>
    <recommendedName>
        <fullName evidence="6 7">D,D-heptose 1,7-bisphosphate phosphatase</fullName>
        <ecNumber evidence="7">3.1.3.-</ecNumber>
    </recommendedName>
</protein>
<dbReference type="EC" id="3.1.3.-" evidence="7"/>
<dbReference type="Pfam" id="PF13242">
    <property type="entry name" value="Hydrolase_like"/>
    <property type="match status" value="1"/>
</dbReference>
<dbReference type="Gene3D" id="3.40.50.1000">
    <property type="entry name" value="HAD superfamily/HAD-like"/>
    <property type="match status" value="1"/>
</dbReference>
<comment type="cofactor">
    <cofactor evidence="11">
        <name>Zn(2+)</name>
        <dbReference type="ChEBI" id="CHEBI:29105"/>
    </cofactor>
</comment>
<organism evidence="12 13">
    <name type="scientific">Thalassospira profundimaris</name>
    <dbReference type="NCBI Taxonomy" id="502049"/>
    <lineage>
        <taxon>Bacteria</taxon>
        <taxon>Pseudomonadati</taxon>
        <taxon>Pseudomonadota</taxon>
        <taxon>Alphaproteobacteria</taxon>
        <taxon>Rhodospirillales</taxon>
        <taxon>Thalassospiraceae</taxon>
        <taxon>Thalassospira</taxon>
    </lineage>
</organism>
<dbReference type="NCBIfam" id="TIGR01662">
    <property type="entry name" value="HAD-SF-IIIA"/>
    <property type="match status" value="1"/>
</dbReference>
<feature type="binding site" evidence="11">
    <location>
        <position position="31"/>
    </location>
    <ligand>
        <name>Mg(2+)</name>
        <dbReference type="ChEBI" id="CHEBI:18420"/>
    </ligand>
</feature>
<feature type="binding site" evidence="9">
    <location>
        <position position="156"/>
    </location>
    <ligand>
        <name>substrate</name>
    </ligand>
</feature>
<feature type="binding site" evidence="11">
    <location>
        <position position="33"/>
    </location>
    <ligand>
        <name>Mg(2+)</name>
        <dbReference type="ChEBI" id="CHEBI:18420"/>
    </ligand>
</feature>
<evidence type="ECO:0000256" key="6">
    <source>
        <dbReference type="ARBA" id="ARBA00031828"/>
    </source>
</evidence>
<gene>
    <name evidence="12" type="ORF">TH25_13440</name>
</gene>
<proteinExistence type="inferred from homology"/>
<dbReference type="EMBL" id="JPWH01000010">
    <property type="protein sequence ID" value="RCK48622.1"/>
    <property type="molecule type" value="Genomic_DNA"/>
</dbReference>
<evidence type="ECO:0000256" key="8">
    <source>
        <dbReference type="PIRSR" id="PIRSR004682-1"/>
    </source>
</evidence>
<dbReference type="GO" id="GO:0005975">
    <property type="term" value="P:carbohydrate metabolic process"/>
    <property type="evidence" value="ECO:0007669"/>
    <property type="project" value="InterPro"/>
</dbReference>
<dbReference type="PIRSF" id="PIRSF004682">
    <property type="entry name" value="GmhB"/>
    <property type="match status" value="1"/>
</dbReference>
<dbReference type="RefSeq" id="WP_114088803.1">
    <property type="nucleotide sequence ID" value="NZ_JPWH01000010.1"/>
</dbReference>
<dbReference type="CDD" id="cd07503">
    <property type="entry name" value="HAD_HisB-N"/>
    <property type="match status" value="1"/>
</dbReference>
<comment type="similarity">
    <text evidence="7">Belongs to the gmhB family.</text>
</comment>
<feature type="site" description="Stabilizes the phosphoryl group" evidence="10">
    <location>
        <position position="130"/>
    </location>
</feature>
<feature type="binding site" evidence="9">
    <location>
        <begin position="73"/>
        <end position="76"/>
    </location>
    <ligand>
        <name>substrate</name>
    </ligand>
</feature>
<dbReference type="PANTHER" id="PTHR42891">
    <property type="entry name" value="D-GLYCERO-BETA-D-MANNO-HEPTOSE-1,7-BISPHOSPHATE 7-PHOSPHATASE"/>
    <property type="match status" value="1"/>
</dbReference>
<dbReference type="InterPro" id="IPR006543">
    <property type="entry name" value="Histidinol-phos"/>
</dbReference>
<comment type="cofactor">
    <cofactor evidence="11">
        <name>Mg(2+)</name>
        <dbReference type="ChEBI" id="CHEBI:18420"/>
    </cofactor>
</comment>
<dbReference type="SUPFAM" id="SSF56784">
    <property type="entry name" value="HAD-like"/>
    <property type="match status" value="1"/>
</dbReference>
<evidence type="ECO:0000256" key="5">
    <source>
        <dbReference type="ARBA" id="ARBA00023277"/>
    </source>
</evidence>
<evidence type="ECO:0000256" key="11">
    <source>
        <dbReference type="PIRSR" id="PIRSR004682-4"/>
    </source>
</evidence>
<dbReference type="InterPro" id="IPR004446">
    <property type="entry name" value="Heptose_bisP_phosphatase"/>
</dbReference>
<dbReference type="GO" id="GO:0016791">
    <property type="term" value="F:phosphatase activity"/>
    <property type="evidence" value="ECO:0007669"/>
    <property type="project" value="InterPro"/>
</dbReference>
<evidence type="ECO:0000313" key="12">
    <source>
        <dbReference type="EMBL" id="RCK48622.1"/>
    </source>
</evidence>
<evidence type="ECO:0000256" key="2">
    <source>
        <dbReference type="ARBA" id="ARBA00022490"/>
    </source>
</evidence>
<feature type="binding site" evidence="11">
    <location>
        <position position="128"/>
    </location>
    <ligand>
        <name>Zn(2+)</name>
        <dbReference type="ChEBI" id="CHEBI:29105"/>
    </ligand>
</feature>
<dbReference type="GO" id="GO:0046872">
    <property type="term" value="F:metal ion binding"/>
    <property type="evidence" value="ECO:0007669"/>
    <property type="project" value="UniProtKB-KW"/>
</dbReference>
<keyword evidence="11" id="KW-0460">Magnesium</keyword>
<feature type="site" description="Stabilizes the phosphoryl group" evidence="10">
    <location>
        <position position="73"/>
    </location>
</feature>
<dbReference type="InterPro" id="IPR006357">
    <property type="entry name" value="HAD-SF_hydro_IIA"/>
</dbReference>
<dbReference type="GO" id="GO:0005737">
    <property type="term" value="C:cytoplasm"/>
    <property type="evidence" value="ECO:0007669"/>
    <property type="project" value="UniProtKB-SubCell"/>
</dbReference>
<feature type="binding site" evidence="9">
    <location>
        <begin position="129"/>
        <end position="130"/>
    </location>
    <ligand>
        <name>substrate</name>
    </ligand>
</feature>
<dbReference type="NCBIfam" id="TIGR01656">
    <property type="entry name" value="Histidinol-ppas"/>
    <property type="match status" value="1"/>
</dbReference>
<dbReference type="InterPro" id="IPR023214">
    <property type="entry name" value="HAD_sf"/>
</dbReference>
<feature type="active site" description="Proton donor" evidence="8">
    <location>
        <position position="33"/>
    </location>
</feature>
<keyword evidence="2 7" id="KW-0963">Cytoplasm</keyword>
<dbReference type="PANTHER" id="PTHR42891:SF1">
    <property type="entry name" value="D-GLYCERO-BETA-D-MANNO-HEPTOSE-1,7-BISPHOSPHATE 7-PHOSPHATASE"/>
    <property type="match status" value="1"/>
</dbReference>
<evidence type="ECO:0000256" key="1">
    <source>
        <dbReference type="ARBA" id="ARBA00004496"/>
    </source>
</evidence>
<dbReference type="AlphaFoldDB" id="A0A367X7F8"/>
<dbReference type="InterPro" id="IPR006549">
    <property type="entry name" value="HAD-SF_hydro_IIIA"/>
</dbReference>
<accession>A0A367X7F8</accession>
<keyword evidence="4 7" id="KW-0378">Hydrolase</keyword>
<dbReference type="Proteomes" id="UP000252517">
    <property type="component" value="Unassembled WGS sequence"/>
</dbReference>
<dbReference type="InterPro" id="IPR036412">
    <property type="entry name" value="HAD-like_sf"/>
</dbReference>
<dbReference type="Pfam" id="PF13344">
    <property type="entry name" value="Hydrolase_6"/>
    <property type="match status" value="1"/>
</dbReference>
<evidence type="ECO:0000313" key="13">
    <source>
        <dbReference type="Proteomes" id="UP000252517"/>
    </source>
</evidence>
<keyword evidence="5 7" id="KW-0119">Carbohydrate metabolism</keyword>
<evidence type="ECO:0000256" key="7">
    <source>
        <dbReference type="PIRNR" id="PIRNR004682"/>
    </source>
</evidence>
<feature type="binding site" evidence="11">
    <location>
        <position position="156"/>
    </location>
    <ligand>
        <name>Mg(2+)</name>
        <dbReference type="ChEBI" id="CHEBI:18420"/>
    </ligand>
</feature>
<feature type="binding site" evidence="11">
    <location>
        <position position="155"/>
    </location>
    <ligand>
        <name>Mg(2+)</name>
        <dbReference type="ChEBI" id="CHEBI:18420"/>
    </ligand>
</feature>
<keyword evidence="3 11" id="KW-0479">Metal-binding</keyword>
<evidence type="ECO:0000256" key="10">
    <source>
        <dbReference type="PIRSR" id="PIRSR004682-3"/>
    </source>
</evidence>
<dbReference type="OrthoDB" id="9814110at2"/>
<name>A0A367X7F8_9PROT</name>
<comment type="caution">
    <text evidence="12">The sequence shown here is derived from an EMBL/GenBank/DDBJ whole genome shotgun (WGS) entry which is preliminary data.</text>
</comment>